<protein>
    <submittedName>
        <fullName evidence="3">MerR family transcriptional regulator</fullName>
    </submittedName>
</protein>
<dbReference type="InterPro" id="IPR009061">
    <property type="entry name" value="DNA-bd_dom_put_sf"/>
</dbReference>
<evidence type="ECO:0000256" key="1">
    <source>
        <dbReference type="ARBA" id="ARBA00023125"/>
    </source>
</evidence>
<comment type="caution">
    <text evidence="3">The sequence shown here is derived from an EMBL/GenBank/DDBJ whole genome shotgun (WGS) entry which is preliminary data.</text>
</comment>
<accession>A0ABQ4I5R3</accession>
<dbReference type="SUPFAM" id="SSF46955">
    <property type="entry name" value="Putative DNA-binding domain"/>
    <property type="match status" value="1"/>
</dbReference>
<evidence type="ECO:0000259" key="2">
    <source>
        <dbReference type="PROSITE" id="PS50937"/>
    </source>
</evidence>
<keyword evidence="1" id="KW-0238">DNA-binding</keyword>
<dbReference type="InterPro" id="IPR000551">
    <property type="entry name" value="MerR-type_HTH_dom"/>
</dbReference>
<dbReference type="PROSITE" id="PS00552">
    <property type="entry name" value="HTH_MERR_1"/>
    <property type="match status" value="1"/>
</dbReference>
<dbReference type="EMBL" id="BOOZ01000091">
    <property type="protein sequence ID" value="GIJ13241.1"/>
    <property type="molecule type" value="Genomic_DNA"/>
</dbReference>
<feature type="domain" description="HTH merR-type" evidence="2">
    <location>
        <begin position="7"/>
        <end position="77"/>
    </location>
</feature>
<dbReference type="PROSITE" id="PS50937">
    <property type="entry name" value="HTH_MERR_2"/>
    <property type="match status" value="1"/>
</dbReference>
<dbReference type="Pfam" id="PF13411">
    <property type="entry name" value="MerR_1"/>
    <property type="match status" value="1"/>
</dbReference>
<gene>
    <name evidence="3" type="ORF">Van01_64550</name>
</gene>
<sequence>MAEVTKNLSIGQVAERTGLSVHALRFYENEGLFVNPVRRGPGGRRNYSQDDVDWLTVCIILRASGMPLPALRRYADLVRQGAGNEEERLTLMREHQAHVTTQIRKLAECLDLIRFKVGVYEDILDIDSAASGECHALSPLANDEVADSSGPLTAQSA</sequence>
<evidence type="ECO:0000313" key="3">
    <source>
        <dbReference type="EMBL" id="GIJ13241.1"/>
    </source>
</evidence>
<name>A0ABQ4I5R3_9ACTN</name>
<dbReference type="RefSeq" id="WP_204015715.1">
    <property type="nucleotide sequence ID" value="NZ_BOOZ01000091.1"/>
</dbReference>
<proteinExistence type="predicted"/>
<dbReference type="PANTHER" id="PTHR30204:SF98">
    <property type="entry name" value="HTH-TYPE TRANSCRIPTIONAL REGULATOR ADHR"/>
    <property type="match status" value="1"/>
</dbReference>
<evidence type="ECO:0000313" key="4">
    <source>
        <dbReference type="Proteomes" id="UP000647017"/>
    </source>
</evidence>
<dbReference type="Proteomes" id="UP000647017">
    <property type="component" value="Unassembled WGS sequence"/>
</dbReference>
<dbReference type="SMART" id="SM00422">
    <property type="entry name" value="HTH_MERR"/>
    <property type="match status" value="1"/>
</dbReference>
<reference evidence="3 4" key="1">
    <citation type="submission" date="2021-01" db="EMBL/GenBank/DDBJ databases">
        <title>Whole genome shotgun sequence of Verrucosispora andamanensis NBRC 109075.</title>
        <authorList>
            <person name="Komaki H."/>
            <person name="Tamura T."/>
        </authorList>
    </citation>
    <scope>NUCLEOTIDE SEQUENCE [LARGE SCALE GENOMIC DNA]</scope>
    <source>
        <strain evidence="3 4">NBRC 109075</strain>
    </source>
</reference>
<dbReference type="InterPro" id="IPR047057">
    <property type="entry name" value="MerR_fam"/>
</dbReference>
<organism evidence="3 4">
    <name type="scientific">Micromonospora andamanensis</name>
    <dbReference type="NCBI Taxonomy" id="1287068"/>
    <lineage>
        <taxon>Bacteria</taxon>
        <taxon>Bacillati</taxon>
        <taxon>Actinomycetota</taxon>
        <taxon>Actinomycetes</taxon>
        <taxon>Micromonosporales</taxon>
        <taxon>Micromonosporaceae</taxon>
        <taxon>Micromonospora</taxon>
    </lineage>
</organism>
<dbReference type="PANTHER" id="PTHR30204">
    <property type="entry name" value="REDOX-CYCLING DRUG-SENSING TRANSCRIPTIONAL ACTIVATOR SOXR"/>
    <property type="match status" value="1"/>
</dbReference>
<dbReference type="Gene3D" id="1.10.1660.10">
    <property type="match status" value="1"/>
</dbReference>
<keyword evidence="4" id="KW-1185">Reference proteome</keyword>
<dbReference type="CDD" id="cd01109">
    <property type="entry name" value="HTH_YyaN"/>
    <property type="match status" value="1"/>
</dbReference>